<protein>
    <recommendedName>
        <fullName evidence="5">STAS domain-containing protein</fullName>
    </recommendedName>
</protein>
<dbReference type="Pfam" id="PF13466">
    <property type="entry name" value="STAS_2"/>
    <property type="match status" value="1"/>
</dbReference>
<feature type="domain" description="MlaB-like STAS" evidence="1">
    <location>
        <begin position="202"/>
        <end position="275"/>
    </location>
</feature>
<dbReference type="Pfam" id="PF14417">
    <property type="entry name" value="MEDS"/>
    <property type="match status" value="1"/>
</dbReference>
<proteinExistence type="predicted"/>
<dbReference type="RefSeq" id="WP_006240294.1">
    <property type="nucleotide sequence ID" value="NZ_JH636049.1"/>
</dbReference>
<dbReference type="InterPro" id="IPR058548">
    <property type="entry name" value="MlaB-like_STAS"/>
</dbReference>
<sequence length="287" mass="31503">MRWTSTLATPGWVGQGWHDHACWFHTGRQSWCDVLVPFFTEAILRGEAMLYVSDKSVEELTEDLETLPGRDALLLTGQLRFLPVEPVRGMTGGQAVADQLGTLRSAAADAVEAGYARVRIAADSAHPVQGRADAVRFVHSELLIDEVVARTPVALLCGYDGRYLDRRAAAALAFVHPVRQHAAFGAGSGLYAEPDATDFWHVYGELDLASRDVFEIALDALPVHGDVHMKLHELAFIDVGGVHALADFAERISPRRLVLHDPPTALRRIVELSRADFPAMRRVVAEV</sequence>
<keyword evidence="4" id="KW-1185">Reference proteome</keyword>
<gene>
    <name evidence="3" type="ORF">SacxiDRAFT_3879</name>
</gene>
<dbReference type="Proteomes" id="UP000004691">
    <property type="component" value="Unassembled WGS sequence"/>
</dbReference>
<evidence type="ECO:0000313" key="4">
    <source>
        <dbReference type="Proteomes" id="UP000004691"/>
    </source>
</evidence>
<name>I0V7G7_9PSEU</name>
<dbReference type="OrthoDB" id="3695774at2"/>
<evidence type="ECO:0000313" key="3">
    <source>
        <dbReference type="EMBL" id="EID56070.1"/>
    </source>
</evidence>
<dbReference type="eggNOG" id="COG1366">
    <property type="taxonomic scope" value="Bacteria"/>
</dbReference>
<evidence type="ECO:0000259" key="1">
    <source>
        <dbReference type="Pfam" id="PF13466"/>
    </source>
</evidence>
<organism evidence="3 4">
    <name type="scientific">Saccharomonospora xinjiangensis XJ-54</name>
    <dbReference type="NCBI Taxonomy" id="882086"/>
    <lineage>
        <taxon>Bacteria</taxon>
        <taxon>Bacillati</taxon>
        <taxon>Actinomycetota</taxon>
        <taxon>Actinomycetes</taxon>
        <taxon>Pseudonocardiales</taxon>
        <taxon>Pseudonocardiaceae</taxon>
        <taxon>Saccharomonospora</taxon>
    </lineage>
</organism>
<dbReference type="AlphaFoldDB" id="I0V7G7"/>
<evidence type="ECO:0008006" key="5">
    <source>
        <dbReference type="Google" id="ProtNLM"/>
    </source>
</evidence>
<dbReference type="InterPro" id="IPR025847">
    <property type="entry name" value="MEDS_domain"/>
</dbReference>
<dbReference type="HOGENOM" id="CLU_1106488_0_0_11"/>
<evidence type="ECO:0000259" key="2">
    <source>
        <dbReference type="Pfam" id="PF14417"/>
    </source>
</evidence>
<accession>I0V7G7</accession>
<dbReference type="SUPFAM" id="SSF52091">
    <property type="entry name" value="SpoIIaa-like"/>
    <property type="match status" value="1"/>
</dbReference>
<reference evidence="3 4" key="1">
    <citation type="submission" date="2012-01" db="EMBL/GenBank/DDBJ databases">
        <title>Improved High-Quality Draft sequence of Saccharomonospora xinjiangensis XJ-54.</title>
        <authorList>
            <consortium name="US DOE Joint Genome Institute"/>
            <person name="Lucas S."/>
            <person name="Han J."/>
            <person name="Lapidus A."/>
            <person name="Cheng J.-F."/>
            <person name="Goodwin L."/>
            <person name="Pitluck S."/>
            <person name="Peters L."/>
            <person name="Mikhailova N."/>
            <person name="Teshima H."/>
            <person name="Detter J.C."/>
            <person name="Han C."/>
            <person name="Tapia R."/>
            <person name="Land M."/>
            <person name="Hauser L."/>
            <person name="Kyrpides N."/>
            <person name="Ivanova N."/>
            <person name="Pagani I."/>
            <person name="Brambilla E.-M."/>
            <person name="Klenk H.-P."/>
            <person name="Woyke T."/>
        </authorList>
    </citation>
    <scope>NUCLEOTIDE SEQUENCE [LARGE SCALE GENOMIC DNA]</scope>
    <source>
        <strain evidence="3 4">XJ-54</strain>
    </source>
</reference>
<dbReference type="InterPro" id="IPR036513">
    <property type="entry name" value="STAS_dom_sf"/>
</dbReference>
<dbReference type="Gene3D" id="3.30.750.24">
    <property type="entry name" value="STAS domain"/>
    <property type="match status" value="1"/>
</dbReference>
<dbReference type="STRING" id="882086.SacxiDRAFT_3879"/>
<dbReference type="EMBL" id="JH636049">
    <property type="protein sequence ID" value="EID56070.1"/>
    <property type="molecule type" value="Genomic_DNA"/>
</dbReference>
<feature type="domain" description="MEDS" evidence="2">
    <location>
        <begin position="19"/>
        <end position="177"/>
    </location>
</feature>